<dbReference type="Proteomes" id="UP001589628">
    <property type="component" value="Unassembled WGS sequence"/>
</dbReference>
<evidence type="ECO:0000256" key="3">
    <source>
        <dbReference type="ARBA" id="ARBA00022490"/>
    </source>
</evidence>
<dbReference type="SUPFAM" id="SSF53623">
    <property type="entry name" value="MurD-like peptide ligases, catalytic domain"/>
    <property type="match status" value="1"/>
</dbReference>
<dbReference type="NCBIfam" id="TIGR01087">
    <property type="entry name" value="murD"/>
    <property type="match status" value="1"/>
</dbReference>
<comment type="pathway">
    <text evidence="2 7 8">Cell wall biogenesis; peptidoglycan biosynthesis.</text>
</comment>
<keyword evidence="7 8" id="KW-0131">Cell cycle</keyword>
<evidence type="ECO:0000256" key="5">
    <source>
        <dbReference type="ARBA" id="ARBA00022741"/>
    </source>
</evidence>
<feature type="domain" description="Mur ligase C-terminal" evidence="9">
    <location>
        <begin position="309"/>
        <end position="424"/>
    </location>
</feature>
<dbReference type="Pfam" id="PF08245">
    <property type="entry name" value="Mur_ligase_M"/>
    <property type="match status" value="1"/>
</dbReference>
<dbReference type="InterPro" id="IPR004101">
    <property type="entry name" value="Mur_ligase_C"/>
</dbReference>
<proteinExistence type="inferred from homology"/>
<evidence type="ECO:0000256" key="7">
    <source>
        <dbReference type="HAMAP-Rule" id="MF_00639"/>
    </source>
</evidence>
<dbReference type="GO" id="GO:0008764">
    <property type="term" value="F:UDP-N-acetylmuramoylalanine-D-glutamate ligase activity"/>
    <property type="evidence" value="ECO:0007669"/>
    <property type="project" value="UniProtKB-EC"/>
</dbReference>
<keyword evidence="7 8" id="KW-0133">Cell shape</keyword>
<dbReference type="InterPro" id="IPR036565">
    <property type="entry name" value="Mur-like_cat_sf"/>
</dbReference>
<dbReference type="Gene3D" id="3.40.50.720">
    <property type="entry name" value="NAD(P)-binding Rossmann-like Domain"/>
    <property type="match status" value="1"/>
</dbReference>
<dbReference type="InterPro" id="IPR005762">
    <property type="entry name" value="MurD"/>
</dbReference>
<dbReference type="Pfam" id="PF21799">
    <property type="entry name" value="MurD-like_N"/>
    <property type="match status" value="1"/>
</dbReference>
<comment type="caution">
    <text evidence="11">The sequence shown here is derived from an EMBL/GenBank/DDBJ whole genome shotgun (WGS) entry which is preliminary data.</text>
</comment>
<dbReference type="PANTHER" id="PTHR43692:SF1">
    <property type="entry name" value="UDP-N-ACETYLMURAMOYLALANINE--D-GLUTAMATE LIGASE"/>
    <property type="match status" value="1"/>
</dbReference>
<gene>
    <name evidence="7 11" type="primary">murD</name>
    <name evidence="11" type="ORF">ACFFLH_04765</name>
</gene>
<comment type="subcellular location">
    <subcellularLocation>
        <location evidence="1 7 8">Cytoplasm</location>
    </subcellularLocation>
</comment>
<keyword evidence="5 7" id="KW-0547">Nucleotide-binding</keyword>
<evidence type="ECO:0000313" key="12">
    <source>
        <dbReference type="Proteomes" id="UP001589628"/>
    </source>
</evidence>
<keyword evidence="4 7" id="KW-0436">Ligase</keyword>
<accession>A0ABV5ZC76</accession>
<comment type="similarity">
    <text evidence="7">Belongs to the MurCDEF family.</text>
</comment>
<keyword evidence="6 7" id="KW-0067">ATP-binding</keyword>
<comment type="catalytic activity">
    <reaction evidence="7 8">
        <text>UDP-N-acetyl-alpha-D-muramoyl-L-alanine + D-glutamate + ATP = UDP-N-acetyl-alpha-D-muramoyl-L-alanyl-D-glutamate + ADP + phosphate + H(+)</text>
        <dbReference type="Rhea" id="RHEA:16429"/>
        <dbReference type="ChEBI" id="CHEBI:15378"/>
        <dbReference type="ChEBI" id="CHEBI:29986"/>
        <dbReference type="ChEBI" id="CHEBI:30616"/>
        <dbReference type="ChEBI" id="CHEBI:43474"/>
        <dbReference type="ChEBI" id="CHEBI:83898"/>
        <dbReference type="ChEBI" id="CHEBI:83900"/>
        <dbReference type="ChEBI" id="CHEBI:456216"/>
        <dbReference type="EC" id="6.3.2.9"/>
    </reaction>
</comment>
<evidence type="ECO:0000256" key="6">
    <source>
        <dbReference type="ARBA" id="ARBA00022840"/>
    </source>
</evidence>
<evidence type="ECO:0000259" key="10">
    <source>
        <dbReference type="Pfam" id="PF08245"/>
    </source>
</evidence>
<dbReference type="InterPro" id="IPR013221">
    <property type="entry name" value="Mur_ligase_cen"/>
</dbReference>
<keyword evidence="7 8" id="KW-0132">Cell division</keyword>
<keyword evidence="12" id="KW-1185">Reference proteome</keyword>
<evidence type="ECO:0000256" key="1">
    <source>
        <dbReference type="ARBA" id="ARBA00004496"/>
    </source>
</evidence>
<dbReference type="SUPFAM" id="SSF51984">
    <property type="entry name" value="MurCD N-terminal domain"/>
    <property type="match status" value="1"/>
</dbReference>
<protein>
    <recommendedName>
        <fullName evidence="7 8">UDP-N-acetylmuramoylalanine--D-glutamate ligase</fullName>
        <ecNumber evidence="7 8">6.3.2.9</ecNumber>
    </recommendedName>
    <alternativeName>
        <fullName evidence="7">D-glutamic acid-adding enzyme</fullName>
    </alternativeName>
    <alternativeName>
        <fullName evidence="7">UDP-N-acetylmuramoyl-L-alanyl-D-glutamate synthetase</fullName>
    </alternativeName>
</protein>
<evidence type="ECO:0000259" key="9">
    <source>
        <dbReference type="Pfam" id="PF02875"/>
    </source>
</evidence>
<dbReference type="EMBL" id="JBHLZN010000001">
    <property type="protein sequence ID" value="MFB9885719.1"/>
    <property type="molecule type" value="Genomic_DNA"/>
</dbReference>
<dbReference type="RefSeq" id="WP_027313787.1">
    <property type="nucleotide sequence ID" value="NZ_JBHLZN010000001.1"/>
</dbReference>
<sequence length="449" mass="48016">MQQIGSDQLVIVVGLGKTGLSCVRFLRQRGKRVAVVDTRSQPPGLAELQAEFPDVPYELGGLQVETLKMASELVVSPGLALSTPEIAAAIASGVQVVGDIELFCREAKAPIVAITGSNAKSTVTTLVGLMAEQAGRRVAVGGNLGTPALQLPLEDIDLYVLELSSFQLETTHSLRAEVATVLNISPDHMDRYPNLQAYHAAKHRIFRGCRQVVVNKDDVLSRPLVADALPHWYFSLGPSDLDTFGLERDEQGHSWLAYRKQRLLPTSSLKIRGLHNQANALAALALGHSVGLPMEAMLATLREFAGLTHRCQWVRERQGVLYFNDSKGTNVGATLAALQGLGGDLSGKIVLIAGGDGKGADFIELAPPLATYGRALVVIGRDAEKIAAHAGDLAVVRATSMQEAVEQAAMLAQPGDAVLLSPACASFDMFNHFEHRGEVFMQAVQELPA</sequence>
<dbReference type="Gene3D" id="3.90.190.20">
    <property type="entry name" value="Mur ligase, C-terminal domain"/>
    <property type="match status" value="1"/>
</dbReference>
<feature type="domain" description="Mur ligase central" evidence="10">
    <location>
        <begin position="114"/>
        <end position="286"/>
    </location>
</feature>
<dbReference type="Gene3D" id="3.40.1190.10">
    <property type="entry name" value="Mur-like, catalytic domain"/>
    <property type="match status" value="1"/>
</dbReference>
<dbReference type="EC" id="6.3.2.9" evidence="7 8"/>
<comment type="function">
    <text evidence="7 8">Cell wall formation. Catalyzes the addition of glutamate to the nucleotide precursor UDP-N-acetylmuramoyl-L-alanine (UMA).</text>
</comment>
<dbReference type="SUPFAM" id="SSF53244">
    <property type="entry name" value="MurD-like peptide ligases, peptide-binding domain"/>
    <property type="match status" value="1"/>
</dbReference>
<dbReference type="HAMAP" id="MF_00639">
    <property type="entry name" value="MurD"/>
    <property type="match status" value="1"/>
</dbReference>
<evidence type="ECO:0000256" key="8">
    <source>
        <dbReference type="RuleBase" id="RU003664"/>
    </source>
</evidence>
<evidence type="ECO:0000313" key="11">
    <source>
        <dbReference type="EMBL" id="MFB9885719.1"/>
    </source>
</evidence>
<name>A0ABV5ZC76_9GAMM</name>
<dbReference type="Pfam" id="PF02875">
    <property type="entry name" value="Mur_ligase_C"/>
    <property type="match status" value="1"/>
</dbReference>
<keyword evidence="7 8" id="KW-0573">Peptidoglycan synthesis</keyword>
<dbReference type="PANTHER" id="PTHR43692">
    <property type="entry name" value="UDP-N-ACETYLMURAMOYLALANINE--D-GLUTAMATE LIGASE"/>
    <property type="match status" value="1"/>
</dbReference>
<evidence type="ECO:0000256" key="4">
    <source>
        <dbReference type="ARBA" id="ARBA00022598"/>
    </source>
</evidence>
<organism evidence="11 12">
    <name type="scientific">Balneatrix alpica</name>
    <dbReference type="NCBI Taxonomy" id="75684"/>
    <lineage>
        <taxon>Bacteria</taxon>
        <taxon>Pseudomonadati</taxon>
        <taxon>Pseudomonadota</taxon>
        <taxon>Gammaproteobacteria</taxon>
        <taxon>Oceanospirillales</taxon>
        <taxon>Balneatrichaceae</taxon>
        <taxon>Balneatrix</taxon>
    </lineage>
</organism>
<dbReference type="InterPro" id="IPR036615">
    <property type="entry name" value="Mur_ligase_C_dom_sf"/>
</dbReference>
<feature type="binding site" evidence="7">
    <location>
        <begin position="116"/>
        <end position="122"/>
    </location>
    <ligand>
        <name>ATP</name>
        <dbReference type="ChEBI" id="CHEBI:30616"/>
    </ligand>
</feature>
<keyword evidence="3 7" id="KW-0963">Cytoplasm</keyword>
<reference evidence="11 12" key="1">
    <citation type="submission" date="2024-09" db="EMBL/GenBank/DDBJ databases">
        <authorList>
            <person name="Sun Q."/>
            <person name="Mori K."/>
        </authorList>
    </citation>
    <scope>NUCLEOTIDE SEQUENCE [LARGE SCALE GENOMIC DNA]</scope>
    <source>
        <strain evidence="11 12">ATCC 51285</strain>
    </source>
</reference>
<evidence type="ECO:0000256" key="2">
    <source>
        <dbReference type="ARBA" id="ARBA00004752"/>
    </source>
</evidence>
<keyword evidence="7 8" id="KW-0961">Cell wall biogenesis/degradation</keyword>